<evidence type="ECO:0000313" key="4">
    <source>
        <dbReference type="Proteomes" id="UP000800035"/>
    </source>
</evidence>
<evidence type="ECO:0000313" key="3">
    <source>
        <dbReference type="EMBL" id="KAF1960466.1"/>
    </source>
</evidence>
<reference evidence="3" key="1">
    <citation type="journal article" date="2020" name="Stud. Mycol.">
        <title>101 Dothideomycetes genomes: a test case for predicting lifestyles and emergence of pathogens.</title>
        <authorList>
            <person name="Haridas S."/>
            <person name="Albert R."/>
            <person name="Binder M."/>
            <person name="Bloem J."/>
            <person name="Labutti K."/>
            <person name="Salamov A."/>
            <person name="Andreopoulos B."/>
            <person name="Baker S."/>
            <person name="Barry K."/>
            <person name="Bills G."/>
            <person name="Bluhm B."/>
            <person name="Cannon C."/>
            <person name="Castanera R."/>
            <person name="Culley D."/>
            <person name="Daum C."/>
            <person name="Ezra D."/>
            <person name="Gonzalez J."/>
            <person name="Henrissat B."/>
            <person name="Kuo A."/>
            <person name="Liang C."/>
            <person name="Lipzen A."/>
            <person name="Lutzoni F."/>
            <person name="Magnuson J."/>
            <person name="Mondo S."/>
            <person name="Nolan M."/>
            <person name="Ohm R."/>
            <person name="Pangilinan J."/>
            <person name="Park H.-J."/>
            <person name="Ramirez L."/>
            <person name="Alfaro M."/>
            <person name="Sun H."/>
            <person name="Tritt A."/>
            <person name="Yoshinaga Y."/>
            <person name="Zwiers L.-H."/>
            <person name="Turgeon B."/>
            <person name="Goodwin S."/>
            <person name="Spatafora J."/>
            <person name="Crous P."/>
            <person name="Grigoriev I."/>
        </authorList>
    </citation>
    <scope>NUCLEOTIDE SEQUENCE</scope>
    <source>
        <strain evidence="3">CBS 675.92</strain>
    </source>
</reference>
<dbReference type="Proteomes" id="UP000800035">
    <property type="component" value="Unassembled WGS sequence"/>
</dbReference>
<dbReference type="CDD" id="cd09630">
    <property type="entry name" value="CDH_like_cytochrome"/>
    <property type="match status" value="1"/>
</dbReference>
<dbReference type="OrthoDB" id="507128at2759"/>
<dbReference type="Gene3D" id="2.120.10.30">
    <property type="entry name" value="TolB, C-terminal domain"/>
    <property type="match status" value="1"/>
</dbReference>
<feature type="domain" description="Cellobiose dehydrogenase-like cytochrome" evidence="1">
    <location>
        <begin position="26"/>
        <end position="203"/>
    </location>
</feature>
<organism evidence="3 4">
    <name type="scientific">Byssothecium circinans</name>
    <dbReference type="NCBI Taxonomy" id="147558"/>
    <lineage>
        <taxon>Eukaryota</taxon>
        <taxon>Fungi</taxon>
        <taxon>Dikarya</taxon>
        <taxon>Ascomycota</taxon>
        <taxon>Pezizomycotina</taxon>
        <taxon>Dothideomycetes</taxon>
        <taxon>Pleosporomycetidae</taxon>
        <taxon>Pleosporales</taxon>
        <taxon>Massarineae</taxon>
        <taxon>Massarinaceae</taxon>
        <taxon>Byssothecium</taxon>
    </lineage>
</organism>
<sequence length="656" mass="70920">MKFRSSAVGALALVKSVLGEVKSQRYCNAATSICYASLMAGNVFYGIALPDVKVAPFETIIQIISPITNGWAGFSWGGTMPYNPLTIGWQNKEANTTIYSSRMALGLSLPQPYDAAEYTYLKGTGFNQTHWTLNVRCRGCSQWQDTEGKTVGLDPQKAATTFAHALALRAPAQPANNRSTFNVHTSFARWDVDLSHGKNVDFDKLVAANVIANQPPPVSSTPLPSSTVVPPIGTPISPTNTPVPTQTGIPTSCAGVTNFHSPILTAKGWKAVKVAGNLMQPRGLVLDNAGHLLLIQNGLGITSHTIGPDGCFNSTQTVVTQRNLNHGIFLSQDSKTLYASSATQVYAWDYNAATQSVSATSKVVINGMDTKGHVTRTISIPPKYPNLLIVSHGSNDNFDYEAGNIKTARSCIKAFDLTKTPDTGHNYVTGGYQLGYGLRNGVGIVFDADGMLWEVENASDEIRRTVGNTVTDIHTDNPADELNYIGDPSTPNTQWYGYPTCYTIWNPAAITDHAFTTGDQFVLTPNATFSDTTCTARSTPAKLAFAAHSAPLDAVFSADFTALWVAFHGSWNRETSTGYKVVEVPFVKAADGYRPRSAIAQSKETGYTDVLWNPDEEHCSTTQCFRPVGIAKDRFERMYVTSDSGTEGEMLILGRV</sequence>
<evidence type="ECO:0000259" key="2">
    <source>
        <dbReference type="Pfam" id="PF22807"/>
    </source>
</evidence>
<protein>
    <submittedName>
        <fullName evidence="3">Cellobiose dehydrogenase-like protein</fullName>
    </submittedName>
</protein>
<dbReference type="PANTHER" id="PTHR47797:SF5">
    <property type="entry name" value="CELLOBIOSE DEHYDROGENASE CYTOCHROME DOMAIN-CONTAINING PROTEIN"/>
    <property type="match status" value="1"/>
</dbReference>
<dbReference type="InterPro" id="IPR011042">
    <property type="entry name" value="6-blade_b-propeller_TolB-like"/>
</dbReference>
<dbReference type="Gene3D" id="2.60.40.1210">
    <property type="entry name" value="Cellobiose dehydrogenase, cytochrome domain"/>
    <property type="match status" value="1"/>
</dbReference>
<accession>A0A6A5UC42</accession>
<feature type="domain" description="Pyrroloquinoline quinone-dependent pyranose dehydrogenase beta-propeller" evidence="2">
    <location>
        <begin position="265"/>
        <end position="654"/>
    </location>
</feature>
<keyword evidence="4" id="KW-1185">Reference proteome</keyword>
<dbReference type="InterPro" id="IPR054539">
    <property type="entry name" value="Beta-prop_PDH"/>
</dbReference>
<dbReference type="EMBL" id="ML976983">
    <property type="protein sequence ID" value="KAF1960466.1"/>
    <property type="molecule type" value="Genomic_DNA"/>
</dbReference>
<dbReference type="PANTHER" id="PTHR47797">
    <property type="entry name" value="DEHYDROGENASE, PUTATIVE (AFU_ORTHOLOGUE AFUA_8G05805)-RELATED"/>
    <property type="match status" value="1"/>
</dbReference>
<evidence type="ECO:0000259" key="1">
    <source>
        <dbReference type="Pfam" id="PF16010"/>
    </source>
</evidence>
<dbReference type="InterPro" id="IPR011041">
    <property type="entry name" value="Quinoprot_gluc/sorb_DH_b-prop"/>
</dbReference>
<dbReference type="AlphaFoldDB" id="A0A6A5UC42"/>
<dbReference type="SUPFAM" id="SSF49344">
    <property type="entry name" value="CBD9-like"/>
    <property type="match status" value="1"/>
</dbReference>
<gene>
    <name evidence="3" type="ORF">CC80DRAFT_489599</name>
</gene>
<dbReference type="Pfam" id="PF16010">
    <property type="entry name" value="CDH-cyt"/>
    <property type="match status" value="1"/>
</dbReference>
<name>A0A6A5UC42_9PLEO</name>
<dbReference type="SUPFAM" id="SSF50952">
    <property type="entry name" value="Soluble quinoprotein glucose dehydrogenase"/>
    <property type="match status" value="1"/>
</dbReference>
<dbReference type="InterPro" id="IPR015920">
    <property type="entry name" value="Cellobiose_DH-like_cyt"/>
</dbReference>
<proteinExistence type="predicted"/>
<dbReference type="Pfam" id="PF22807">
    <property type="entry name" value="TrAA12"/>
    <property type="match status" value="1"/>
</dbReference>